<feature type="chain" id="PRO_5047257903" description="PepSY domain-containing protein" evidence="1">
    <location>
        <begin position="19"/>
        <end position="110"/>
    </location>
</feature>
<name>A0ABU1JQY8_9PROT</name>
<gene>
    <name evidence="2" type="ORF">E9232_003249</name>
</gene>
<keyword evidence="1" id="KW-0732">Signal</keyword>
<evidence type="ECO:0000313" key="3">
    <source>
        <dbReference type="Proteomes" id="UP001262410"/>
    </source>
</evidence>
<dbReference type="RefSeq" id="WP_309795355.1">
    <property type="nucleotide sequence ID" value="NZ_JAVDPW010000005.1"/>
</dbReference>
<dbReference type="Proteomes" id="UP001262410">
    <property type="component" value="Unassembled WGS sequence"/>
</dbReference>
<reference evidence="2 3" key="1">
    <citation type="submission" date="2023-07" db="EMBL/GenBank/DDBJ databases">
        <title>Sorghum-associated microbial communities from plants grown in Nebraska, USA.</title>
        <authorList>
            <person name="Schachtman D."/>
        </authorList>
    </citation>
    <scope>NUCLEOTIDE SEQUENCE [LARGE SCALE GENOMIC DNA]</scope>
    <source>
        <strain evidence="2 3">584</strain>
    </source>
</reference>
<keyword evidence="3" id="KW-1185">Reference proteome</keyword>
<proteinExistence type="predicted"/>
<dbReference type="EMBL" id="JAVDPW010000005">
    <property type="protein sequence ID" value="MDR6290723.1"/>
    <property type="molecule type" value="Genomic_DNA"/>
</dbReference>
<comment type="caution">
    <text evidence="2">The sequence shown here is derived from an EMBL/GenBank/DDBJ whole genome shotgun (WGS) entry which is preliminary data.</text>
</comment>
<sequence>MIRTAILAAILSATSGVAATAQTTTAPATGATTDTTMEAKQGVVLASPGELKKGANSFTEAQAKSRLEGFGFTSVTALTKDVDGVWWATASKDAKSVKVGLDYQGNIAAE</sequence>
<accession>A0ABU1JQY8</accession>
<organism evidence="2 3">
    <name type="scientific">Inquilinus ginsengisoli</name>
    <dbReference type="NCBI Taxonomy" id="363840"/>
    <lineage>
        <taxon>Bacteria</taxon>
        <taxon>Pseudomonadati</taxon>
        <taxon>Pseudomonadota</taxon>
        <taxon>Alphaproteobacteria</taxon>
        <taxon>Rhodospirillales</taxon>
        <taxon>Rhodospirillaceae</taxon>
        <taxon>Inquilinus</taxon>
    </lineage>
</organism>
<protein>
    <recommendedName>
        <fullName evidence="4">PepSY domain-containing protein</fullName>
    </recommendedName>
</protein>
<evidence type="ECO:0000313" key="2">
    <source>
        <dbReference type="EMBL" id="MDR6290723.1"/>
    </source>
</evidence>
<evidence type="ECO:0008006" key="4">
    <source>
        <dbReference type="Google" id="ProtNLM"/>
    </source>
</evidence>
<feature type="signal peptide" evidence="1">
    <location>
        <begin position="1"/>
        <end position="18"/>
    </location>
</feature>
<evidence type="ECO:0000256" key="1">
    <source>
        <dbReference type="SAM" id="SignalP"/>
    </source>
</evidence>